<proteinExistence type="predicted"/>
<feature type="transmembrane region" description="Helical" evidence="1">
    <location>
        <begin position="19"/>
        <end position="36"/>
    </location>
</feature>
<sequence length="40" mass="4788">MHASTNADTIKKVRDYKQIYLFLFQIPYFSMIHSLNPNQL</sequence>
<gene>
    <name evidence="2" type="ORF">FIPPAONL_01857</name>
</gene>
<evidence type="ECO:0000313" key="3">
    <source>
        <dbReference type="Proteomes" id="UP000316012"/>
    </source>
</evidence>
<dbReference type="EMBL" id="SRMD01000102">
    <property type="protein sequence ID" value="TQW14449.1"/>
    <property type="molecule type" value="Genomic_DNA"/>
</dbReference>
<accession>A0ABY3BBF1</accession>
<evidence type="ECO:0000256" key="1">
    <source>
        <dbReference type="SAM" id="Phobius"/>
    </source>
</evidence>
<keyword evidence="1" id="KW-0812">Transmembrane</keyword>
<keyword evidence="1" id="KW-0472">Membrane</keyword>
<comment type="caution">
    <text evidence="2">The sequence shown here is derived from an EMBL/GenBank/DDBJ whole genome shotgun (WGS) entry which is preliminary data.</text>
</comment>
<keyword evidence="3" id="KW-1185">Reference proteome</keyword>
<evidence type="ECO:0000313" key="2">
    <source>
        <dbReference type="EMBL" id="TQW14449.1"/>
    </source>
</evidence>
<organism evidence="2 3">
    <name type="scientific">Lactobacillus gasseri</name>
    <dbReference type="NCBI Taxonomy" id="1596"/>
    <lineage>
        <taxon>Bacteria</taxon>
        <taxon>Bacillati</taxon>
        <taxon>Bacillota</taxon>
        <taxon>Bacilli</taxon>
        <taxon>Lactobacillales</taxon>
        <taxon>Lactobacillaceae</taxon>
        <taxon>Lactobacillus</taxon>
    </lineage>
</organism>
<keyword evidence="1" id="KW-1133">Transmembrane helix</keyword>
<protein>
    <submittedName>
        <fullName evidence="2">Uncharacterized protein</fullName>
    </submittedName>
</protein>
<name>A0ABY3BBF1_LACGS</name>
<reference evidence="2 3" key="1">
    <citation type="submission" date="2019-04" db="EMBL/GenBank/DDBJ databases">
        <title>Lactobacillus gasseri 7171 assembly.</title>
        <authorList>
            <person name="Joris B.R."/>
            <person name="Giguere D."/>
        </authorList>
    </citation>
    <scope>NUCLEOTIDE SEQUENCE [LARGE SCALE GENOMIC DNA]</scope>
    <source>
        <strain evidence="2 3">7171</strain>
    </source>
</reference>
<dbReference type="Proteomes" id="UP000316012">
    <property type="component" value="Unassembled WGS sequence"/>
</dbReference>